<dbReference type="KEGG" id="btw:BF38_3383"/>
<evidence type="ECO:0000313" key="3">
    <source>
        <dbReference type="Proteomes" id="UP000031876"/>
    </source>
</evidence>
<reference evidence="1 3" key="1">
    <citation type="journal article" date="2015" name="Genome Announc.">
        <title>Complete genome sequences for 35 biothreat assay-relevant bacillus species.</title>
        <authorList>
            <person name="Johnson S.L."/>
            <person name="Daligault H.E."/>
            <person name="Davenport K.W."/>
            <person name="Jaissle J."/>
            <person name="Frey K.G."/>
            <person name="Ladner J.T."/>
            <person name="Broomall S.M."/>
            <person name="Bishop-Lilly K.A."/>
            <person name="Bruce D.C."/>
            <person name="Gibbons H.S."/>
            <person name="Coyne S.R."/>
            <person name="Lo C.C."/>
            <person name="Meincke L."/>
            <person name="Munk A.C."/>
            <person name="Koroleva G.I."/>
            <person name="Rosenzweig C.N."/>
            <person name="Palacios G.F."/>
            <person name="Redden C.L."/>
            <person name="Minogue T.D."/>
            <person name="Chain P.S."/>
        </authorList>
    </citation>
    <scope>NUCLEOTIDE SEQUENCE [LARGE SCALE GENOMIC DNA]</scope>
    <source>
        <strain evidence="1 3">HD1011</strain>
    </source>
</reference>
<proteinExistence type="predicted"/>
<dbReference type="GO" id="GO:0008990">
    <property type="term" value="F:rRNA (guanine-N2-)-methyltransferase activity"/>
    <property type="evidence" value="ECO:0007669"/>
    <property type="project" value="InterPro"/>
</dbReference>
<evidence type="ECO:0000313" key="2">
    <source>
        <dbReference type="EMBL" id="QKH26994.1"/>
    </source>
</evidence>
<dbReference type="Gene3D" id="3.40.50.150">
    <property type="entry name" value="Vaccinia Virus protein VP39"/>
    <property type="match status" value="1"/>
</dbReference>
<dbReference type="Pfam" id="PF04445">
    <property type="entry name" value="SAM_MT"/>
    <property type="match status" value="1"/>
</dbReference>
<dbReference type="EMBL" id="CP009335">
    <property type="protein sequence ID" value="AJG75533.1"/>
    <property type="molecule type" value="Genomic_DNA"/>
</dbReference>
<dbReference type="AlphaFoldDB" id="A0A0B5NTT0"/>
<accession>A0A0B5NTT0</accession>
<dbReference type="InterPro" id="IPR029063">
    <property type="entry name" value="SAM-dependent_MTases_sf"/>
</dbReference>
<dbReference type="Proteomes" id="UP000031876">
    <property type="component" value="Chromosome"/>
</dbReference>
<protein>
    <submittedName>
        <fullName evidence="2">Class I SAM-dependent methyltransferase</fullName>
    </submittedName>
    <submittedName>
        <fullName evidence="1">SAM-dependent methyltransferase family protein</fullName>
    </submittedName>
</protein>
<name>A0A0B5NTT0_BACTU</name>
<reference evidence="2 4" key="2">
    <citation type="submission" date="2020-05" db="EMBL/GenBank/DDBJ databases">
        <title>FDA dAtabase for Regulatory Grade micrObial Sequences (FDA-ARGOS): Supporting development and validation of Infectious Disease Dx tests.</title>
        <authorList>
            <person name="Nelson B."/>
            <person name="Plummer A."/>
            <person name="Tallon L."/>
            <person name="Sadzewicz L."/>
            <person name="Zhao X."/>
            <person name="Vavikolanu K."/>
            <person name="Mehta A."/>
            <person name="Aluvathingal J."/>
            <person name="Nadendla S."/>
            <person name="Myers T."/>
            <person name="Yan Y."/>
            <person name="Sichtig H."/>
        </authorList>
    </citation>
    <scope>NUCLEOTIDE SEQUENCE [LARGE SCALE GENOMIC DNA]</scope>
    <source>
        <strain evidence="2 4">FDAARGOS_795</strain>
    </source>
</reference>
<dbReference type="SUPFAM" id="SSF53335">
    <property type="entry name" value="S-adenosyl-L-methionine-dependent methyltransferases"/>
    <property type="match status" value="1"/>
</dbReference>
<dbReference type="Proteomes" id="UP000501107">
    <property type="component" value="Chromosome"/>
</dbReference>
<dbReference type="PANTHER" id="PTHR36112">
    <property type="entry name" value="RIBOSOMAL RNA SMALL SUBUNIT METHYLTRANSFERASE J"/>
    <property type="match status" value="1"/>
</dbReference>
<evidence type="ECO:0000313" key="1">
    <source>
        <dbReference type="EMBL" id="AJG75533.1"/>
    </source>
</evidence>
<evidence type="ECO:0000313" key="4">
    <source>
        <dbReference type="Proteomes" id="UP000501107"/>
    </source>
</evidence>
<keyword evidence="2" id="KW-0808">Transferase</keyword>
<dbReference type="InterPro" id="IPR007536">
    <property type="entry name" value="16SrRNA_methylTrfase_J"/>
</dbReference>
<dbReference type="EMBL" id="CP053980">
    <property type="protein sequence ID" value="QKH26994.1"/>
    <property type="molecule type" value="Genomic_DNA"/>
</dbReference>
<organism evidence="2 4">
    <name type="scientific">Bacillus thuringiensis</name>
    <dbReference type="NCBI Taxonomy" id="1428"/>
    <lineage>
        <taxon>Bacteria</taxon>
        <taxon>Bacillati</taxon>
        <taxon>Bacillota</taxon>
        <taxon>Bacilli</taxon>
        <taxon>Bacillales</taxon>
        <taxon>Bacillaceae</taxon>
        <taxon>Bacillus</taxon>
        <taxon>Bacillus cereus group</taxon>
    </lineage>
</organism>
<keyword evidence="2" id="KW-0489">Methyltransferase</keyword>
<sequence>MIVTTAGRTNKEMTAYAKQVAAELNSNFVIRNDIPVHKLHEQYEQDVLVVGKNRLAIYPKGTEESFFFHPNSAMFRVKRLMRGEHDPFVQATQLERGMTVLDCTLGMASDSIVASYIVGESGKVTGLEGNEYMAYFMENGLKTWSSSVSEIDEAMQRIDVKQTEHYAFLKQCEDNSYDIVYLDPMFEETVIESDGIKGLKHFALYHDITDETIAEAKRVARKRVVLKDHFRSSRFEKHNFHVYKRKSAKFHFGVIDPC</sequence>
<gene>
    <name evidence="1" type="ORF">BF38_3383</name>
    <name evidence="2" type="ORF">FOC89_24620</name>
</gene>
<dbReference type="PANTHER" id="PTHR36112:SF1">
    <property type="entry name" value="RIBOSOMAL RNA SMALL SUBUNIT METHYLTRANSFERASE J"/>
    <property type="match status" value="1"/>
</dbReference>
<dbReference type="RefSeq" id="WP_000637435.1">
    <property type="nucleotide sequence ID" value="NZ_CP009335.1"/>
</dbReference>